<accession>A0ABR1CLZ7</accession>
<name>A0ABR1CLZ7_NECAM</name>
<proteinExistence type="predicted"/>
<evidence type="ECO:0000313" key="1">
    <source>
        <dbReference type="EMBL" id="KAK6738916.1"/>
    </source>
</evidence>
<dbReference type="Proteomes" id="UP001303046">
    <property type="component" value="Unassembled WGS sequence"/>
</dbReference>
<sequence>MTPLDALPYSQFLFYNALDLTTQGFLPYSLVQPLAAAQFQAPQVLGNEGDYDDYDNEWCSQRPFFDSSQEKIFFVRTIRDKKMTEEEKGCDGTVLDGSGYGSLVFQDPFDNLTATTLRYAPLRAQPHP</sequence>
<gene>
    <name evidence="1" type="primary">Necator_chrII.g8590</name>
    <name evidence="1" type="ORF">RB195_020795</name>
</gene>
<protein>
    <submittedName>
        <fullName evidence="1">Uncharacterized protein</fullName>
    </submittedName>
</protein>
<comment type="caution">
    <text evidence="1">The sequence shown here is derived from an EMBL/GenBank/DDBJ whole genome shotgun (WGS) entry which is preliminary data.</text>
</comment>
<keyword evidence="2" id="KW-1185">Reference proteome</keyword>
<evidence type="ECO:0000313" key="2">
    <source>
        <dbReference type="Proteomes" id="UP001303046"/>
    </source>
</evidence>
<organism evidence="1 2">
    <name type="scientific">Necator americanus</name>
    <name type="common">Human hookworm</name>
    <dbReference type="NCBI Taxonomy" id="51031"/>
    <lineage>
        <taxon>Eukaryota</taxon>
        <taxon>Metazoa</taxon>
        <taxon>Ecdysozoa</taxon>
        <taxon>Nematoda</taxon>
        <taxon>Chromadorea</taxon>
        <taxon>Rhabditida</taxon>
        <taxon>Rhabditina</taxon>
        <taxon>Rhabditomorpha</taxon>
        <taxon>Strongyloidea</taxon>
        <taxon>Ancylostomatidae</taxon>
        <taxon>Bunostominae</taxon>
        <taxon>Necator</taxon>
    </lineage>
</organism>
<dbReference type="EMBL" id="JAVFWL010000002">
    <property type="protein sequence ID" value="KAK6738916.1"/>
    <property type="molecule type" value="Genomic_DNA"/>
</dbReference>
<reference evidence="1 2" key="1">
    <citation type="submission" date="2023-08" db="EMBL/GenBank/DDBJ databases">
        <title>A Necator americanus chromosomal reference genome.</title>
        <authorList>
            <person name="Ilik V."/>
            <person name="Petrzelkova K.J."/>
            <person name="Pardy F."/>
            <person name="Fuh T."/>
            <person name="Niatou-Singa F.S."/>
            <person name="Gouil Q."/>
            <person name="Baker L."/>
            <person name="Ritchie M.E."/>
            <person name="Jex A.R."/>
            <person name="Gazzola D."/>
            <person name="Li H."/>
            <person name="Toshio Fujiwara R."/>
            <person name="Zhan B."/>
            <person name="Aroian R.V."/>
            <person name="Pafco B."/>
            <person name="Schwarz E.M."/>
        </authorList>
    </citation>
    <scope>NUCLEOTIDE SEQUENCE [LARGE SCALE GENOMIC DNA]</scope>
    <source>
        <strain evidence="1 2">Aroian</strain>
        <tissue evidence="1">Whole animal</tissue>
    </source>
</reference>